<evidence type="ECO:0000313" key="2">
    <source>
        <dbReference type="Proteomes" id="UP000050741"/>
    </source>
</evidence>
<keyword evidence="1" id="KW-0812">Transmembrane</keyword>
<dbReference type="AlphaFoldDB" id="A0A183CMB1"/>
<keyword evidence="2" id="KW-1185">Reference proteome</keyword>
<keyword evidence="1" id="KW-0472">Membrane</keyword>
<evidence type="ECO:0000313" key="3">
    <source>
        <dbReference type="WBParaSite" id="GPLIN_001401700"/>
    </source>
</evidence>
<organism evidence="2 3">
    <name type="scientific">Globodera pallida</name>
    <name type="common">Potato cyst nematode worm</name>
    <name type="synonym">Heterodera pallida</name>
    <dbReference type="NCBI Taxonomy" id="36090"/>
    <lineage>
        <taxon>Eukaryota</taxon>
        <taxon>Metazoa</taxon>
        <taxon>Ecdysozoa</taxon>
        <taxon>Nematoda</taxon>
        <taxon>Chromadorea</taxon>
        <taxon>Rhabditida</taxon>
        <taxon>Tylenchina</taxon>
        <taxon>Tylenchomorpha</taxon>
        <taxon>Tylenchoidea</taxon>
        <taxon>Heteroderidae</taxon>
        <taxon>Heteroderinae</taxon>
        <taxon>Globodera</taxon>
    </lineage>
</organism>
<feature type="transmembrane region" description="Helical" evidence="1">
    <location>
        <begin position="6"/>
        <end position="25"/>
    </location>
</feature>
<accession>A0A183CMB1</accession>
<evidence type="ECO:0000256" key="1">
    <source>
        <dbReference type="SAM" id="Phobius"/>
    </source>
</evidence>
<dbReference type="Gene3D" id="1.20.1070.10">
    <property type="entry name" value="Rhodopsin 7-helix transmembrane proteins"/>
    <property type="match status" value="1"/>
</dbReference>
<dbReference type="Proteomes" id="UP000050741">
    <property type="component" value="Unassembled WGS sequence"/>
</dbReference>
<name>A0A183CMB1_GLOPA</name>
<dbReference type="WBParaSite" id="GPLIN_001401700">
    <property type="protein sequence ID" value="GPLIN_001401700"/>
    <property type="gene ID" value="GPLIN_001401700"/>
</dbReference>
<dbReference type="SUPFAM" id="SSF81321">
    <property type="entry name" value="Family A G protein-coupled receptor-like"/>
    <property type="match status" value="1"/>
</dbReference>
<reference evidence="2" key="1">
    <citation type="submission" date="2013-12" db="EMBL/GenBank/DDBJ databases">
        <authorList>
            <person name="Aslett M."/>
        </authorList>
    </citation>
    <scope>NUCLEOTIDE SEQUENCE [LARGE SCALE GENOMIC DNA]</scope>
    <source>
        <strain evidence="2">Lindley</strain>
    </source>
</reference>
<dbReference type="Pfam" id="PF10320">
    <property type="entry name" value="7TM_GPCR_Srsx"/>
    <property type="match status" value="1"/>
</dbReference>
<feature type="transmembrane region" description="Helical" evidence="1">
    <location>
        <begin position="37"/>
        <end position="61"/>
    </location>
</feature>
<protein>
    <submittedName>
        <fullName evidence="3">G protein-coupled receptor</fullName>
    </submittedName>
</protein>
<reference evidence="2" key="2">
    <citation type="submission" date="2014-05" db="EMBL/GenBank/DDBJ databases">
        <title>The genome and life-stage specific transcriptomes of Globodera pallida elucidate key aspects of plant parasitism by a cyst nematode.</title>
        <authorList>
            <person name="Cotton J.A."/>
            <person name="Lilley C.J."/>
            <person name="Jones L.M."/>
            <person name="Kikuchi T."/>
            <person name="Reid A.J."/>
            <person name="Thorpe P."/>
            <person name="Tsai I.J."/>
            <person name="Beasley H."/>
            <person name="Blok V."/>
            <person name="Cock P.J.A."/>
            <person name="Van den Akker S.E."/>
            <person name="Holroyd N."/>
            <person name="Hunt M."/>
            <person name="Mantelin S."/>
            <person name="Naghra H."/>
            <person name="Pain A."/>
            <person name="Palomares-Rius J.E."/>
            <person name="Zarowiecki M."/>
            <person name="Berriman M."/>
            <person name="Jones J.T."/>
            <person name="Urwin P.E."/>
        </authorList>
    </citation>
    <scope>NUCLEOTIDE SEQUENCE [LARGE SCALE GENOMIC DNA]</scope>
    <source>
        <strain evidence="2">Lindley</strain>
    </source>
</reference>
<dbReference type="InterPro" id="IPR019424">
    <property type="entry name" value="7TM_GPCR_Srsx"/>
</dbReference>
<keyword evidence="1" id="KW-1133">Transmembrane helix</keyword>
<proteinExistence type="predicted"/>
<sequence>VLNGGKAYVAVLMILSNSILVFVTFKTKALNSTCNWLMAANSACIALYSLTYFVQFGIVLLRPSGIPLWQCCLLIPVPLFFLCCQYILFPLIALDRLIGTIFPLKQMGSRKIGLLHDFGTGPGVFCDLQLGAEHQFCHSLFGTLGARQTALIFRFTRHAKF</sequence>
<reference evidence="3" key="3">
    <citation type="submission" date="2016-06" db="UniProtKB">
        <authorList>
            <consortium name="WormBaseParasite"/>
        </authorList>
    </citation>
    <scope>IDENTIFICATION</scope>
</reference>
<feature type="transmembrane region" description="Helical" evidence="1">
    <location>
        <begin position="67"/>
        <end position="89"/>
    </location>
</feature>